<reference evidence="2 3" key="1">
    <citation type="submission" date="2019-04" db="EMBL/GenBank/DDBJ databases">
        <title>Chitiniphilus eburnea sp. nov., a novel chitinolytic bacterium isolated from aquaculture sludge.</title>
        <authorList>
            <person name="Sheng M."/>
        </authorList>
    </citation>
    <scope>NUCLEOTIDE SEQUENCE [LARGE SCALE GENOMIC DNA]</scope>
    <source>
        <strain evidence="2 3">HX-2-15</strain>
    </source>
</reference>
<sequence>MELIVGARHLLASTFTALDVQGREHLVIVAKATWRVPLPGQRPQPVAPSLLVPADLHVGEPGVSAMLYGSDFVRHKPRCDVLFNASAHSPGGEPVRELPVVWQVGAVKKGLRVLGPRIWRKWLGRLGLSRPEPFTRQPLHYGLAYGGAREYETGKGDKKQVLTEALLTNPVGLGWAGKHTLKQLDGAPAPSLESLEQPIRKPGGPYEPVACSAVGRHWLPRRDYAGTYDAQWQEEVFPLLPADFDERFNQCAPLDQQMDYPCGGEQVVLRNMLPDRDDVRFALPRLDGLKLRVLRTDYSVETPSPVVDTLYFELDDPDGPRFSAIWRASVPIRRRIQEFDTVALGPVNSQWWRDKVLGLGSGGCAGCGPSPAPTEQEALPT</sequence>
<evidence type="ECO:0000259" key="1">
    <source>
        <dbReference type="Pfam" id="PF09937"/>
    </source>
</evidence>
<dbReference type="InterPro" id="IPR018683">
    <property type="entry name" value="DUF2169"/>
</dbReference>
<gene>
    <name evidence="2" type="ORF">FAZ21_15760</name>
</gene>
<protein>
    <submittedName>
        <fullName evidence="2">DUF2169 domain-containing protein</fullName>
    </submittedName>
</protein>
<dbReference type="RefSeq" id="WP_136774401.1">
    <property type="nucleotide sequence ID" value="NZ_CP156074.1"/>
</dbReference>
<accession>A0A4U0PKQ8</accession>
<evidence type="ECO:0000313" key="3">
    <source>
        <dbReference type="Proteomes" id="UP000310016"/>
    </source>
</evidence>
<dbReference type="AlphaFoldDB" id="A0A4U0PKQ8"/>
<evidence type="ECO:0000313" key="2">
    <source>
        <dbReference type="EMBL" id="TJZ68380.1"/>
    </source>
</evidence>
<feature type="domain" description="DUF2169" evidence="1">
    <location>
        <begin position="22"/>
        <end position="327"/>
    </location>
</feature>
<dbReference type="EMBL" id="SUMF01000024">
    <property type="protein sequence ID" value="TJZ68380.1"/>
    <property type="molecule type" value="Genomic_DNA"/>
</dbReference>
<comment type="caution">
    <text evidence="2">The sequence shown here is derived from an EMBL/GenBank/DDBJ whole genome shotgun (WGS) entry which is preliminary data.</text>
</comment>
<keyword evidence="3" id="KW-1185">Reference proteome</keyword>
<dbReference type="Proteomes" id="UP000310016">
    <property type="component" value="Unassembled WGS sequence"/>
</dbReference>
<organism evidence="2 3">
    <name type="scientific">Chitiniphilus eburneus</name>
    <dbReference type="NCBI Taxonomy" id="2571148"/>
    <lineage>
        <taxon>Bacteria</taxon>
        <taxon>Pseudomonadati</taxon>
        <taxon>Pseudomonadota</taxon>
        <taxon>Betaproteobacteria</taxon>
        <taxon>Neisseriales</taxon>
        <taxon>Chitinibacteraceae</taxon>
        <taxon>Chitiniphilus</taxon>
    </lineage>
</organism>
<dbReference type="Pfam" id="PF09937">
    <property type="entry name" value="DUF2169"/>
    <property type="match status" value="1"/>
</dbReference>
<proteinExistence type="predicted"/>
<dbReference type="OrthoDB" id="237820at2"/>
<name>A0A4U0PKQ8_9NEIS</name>